<evidence type="ECO:0000313" key="3">
    <source>
        <dbReference type="Proteomes" id="UP000198287"/>
    </source>
</evidence>
<feature type="transmembrane region" description="Helical" evidence="1">
    <location>
        <begin position="196"/>
        <end position="216"/>
    </location>
</feature>
<gene>
    <name evidence="2" type="ORF">Fcan01_12506</name>
</gene>
<feature type="transmembrane region" description="Helical" evidence="1">
    <location>
        <begin position="166"/>
        <end position="189"/>
    </location>
</feature>
<organism evidence="2 3">
    <name type="scientific">Folsomia candida</name>
    <name type="common">Springtail</name>
    <dbReference type="NCBI Taxonomy" id="158441"/>
    <lineage>
        <taxon>Eukaryota</taxon>
        <taxon>Metazoa</taxon>
        <taxon>Ecdysozoa</taxon>
        <taxon>Arthropoda</taxon>
        <taxon>Hexapoda</taxon>
        <taxon>Collembola</taxon>
        <taxon>Entomobryomorpha</taxon>
        <taxon>Isotomoidea</taxon>
        <taxon>Isotomidae</taxon>
        <taxon>Proisotominae</taxon>
        <taxon>Folsomia</taxon>
    </lineage>
</organism>
<keyword evidence="1" id="KW-0472">Membrane</keyword>
<feature type="transmembrane region" description="Helical" evidence="1">
    <location>
        <begin position="20"/>
        <end position="39"/>
    </location>
</feature>
<accession>A0A226E704</accession>
<proteinExistence type="predicted"/>
<sequence>MVTGQFCVWTGPRRRRRASGWLLTLNIICSVMFPVETFATAPTMNHDYSTYQQNQRPPQFQHILQSNWRDRQWPTGVSSISQTFPSPERPVNSFTVPNVAYLPSPKSGNRRFWRPNTKYGLKKKKSCDGRGNFLQDLGVLAIVSGAVGTVMGIFSASYYSVVGNTISIISGILSYVTGIPSAIITYLAASDRLSYTIANVLSILSLANTAYSFWSVDFGNKDIFTSQVANVIGVFSLVLSVITAFPEVFDTLLYEFTSKDPVKRREVYRFLNNYGCSGDNPTTFYDLTQDLIREFTKDL</sequence>
<protein>
    <submittedName>
        <fullName evidence="2">Uncharacterized protein</fullName>
    </submittedName>
</protein>
<dbReference type="AlphaFoldDB" id="A0A226E704"/>
<keyword evidence="1" id="KW-1133">Transmembrane helix</keyword>
<name>A0A226E704_FOLCA</name>
<feature type="transmembrane region" description="Helical" evidence="1">
    <location>
        <begin position="228"/>
        <end position="249"/>
    </location>
</feature>
<reference evidence="2 3" key="1">
    <citation type="submission" date="2015-12" db="EMBL/GenBank/DDBJ databases">
        <title>The genome of Folsomia candida.</title>
        <authorList>
            <person name="Faddeeva A."/>
            <person name="Derks M.F."/>
            <person name="Anvar Y."/>
            <person name="Smit S."/>
            <person name="Van Straalen N."/>
            <person name="Roelofs D."/>
        </authorList>
    </citation>
    <scope>NUCLEOTIDE SEQUENCE [LARGE SCALE GENOMIC DNA]</scope>
    <source>
        <strain evidence="2 3">VU population</strain>
        <tissue evidence="2">Whole body</tissue>
    </source>
</reference>
<evidence type="ECO:0000256" key="1">
    <source>
        <dbReference type="SAM" id="Phobius"/>
    </source>
</evidence>
<keyword evidence="1" id="KW-0812">Transmembrane</keyword>
<evidence type="ECO:0000313" key="2">
    <source>
        <dbReference type="EMBL" id="OXA52651.1"/>
    </source>
</evidence>
<keyword evidence="3" id="KW-1185">Reference proteome</keyword>
<feature type="transmembrane region" description="Helical" evidence="1">
    <location>
        <begin position="133"/>
        <end position="154"/>
    </location>
</feature>
<comment type="caution">
    <text evidence="2">The sequence shown here is derived from an EMBL/GenBank/DDBJ whole genome shotgun (WGS) entry which is preliminary data.</text>
</comment>
<dbReference type="Proteomes" id="UP000198287">
    <property type="component" value="Unassembled WGS sequence"/>
</dbReference>
<dbReference type="EMBL" id="LNIX01000006">
    <property type="protein sequence ID" value="OXA52651.1"/>
    <property type="molecule type" value="Genomic_DNA"/>
</dbReference>